<dbReference type="Gene3D" id="3.40.50.720">
    <property type="entry name" value="NAD(P)-binding Rossmann-like Domain"/>
    <property type="match status" value="1"/>
</dbReference>
<gene>
    <name evidence="4" type="ORF">ACFFSA_29335</name>
</gene>
<feature type="domain" description="Ketoreductase" evidence="3">
    <location>
        <begin position="7"/>
        <end position="181"/>
    </location>
</feature>
<evidence type="ECO:0000259" key="3">
    <source>
        <dbReference type="SMART" id="SM00822"/>
    </source>
</evidence>
<dbReference type="InterPro" id="IPR002347">
    <property type="entry name" value="SDR_fam"/>
</dbReference>
<name>A0ABV5S6A7_9ACTN</name>
<evidence type="ECO:0000256" key="1">
    <source>
        <dbReference type="ARBA" id="ARBA00006484"/>
    </source>
</evidence>
<evidence type="ECO:0000313" key="4">
    <source>
        <dbReference type="EMBL" id="MFB9627208.1"/>
    </source>
</evidence>
<dbReference type="InterPro" id="IPR036291">
    <property type="entry name" value="NAD(P)-bd_dom_sf"/>
</dbReference>
<comment type="similarity">
    <text evidence="1">Belongs to the short-chain dehydrogenases/reductases (SDR) family.</text>
</comment>
<dbReference type="EMBL" id="JBHMBW010000028">
    <property type="protein sequence ID" value="MFB9627208.1"/>
    <property type="molecule type" value="Genomic_DNA"/>
</dbReference>
<proteinExistence type="inferred from homology"/>
<organism evidence="4 5">
    <name type="scientific">Nonomuraea helvata</name>
    <dbReference type="NCBI Taxonomy" id="37484"/>
    <lineage>
        <taxon>Bacteria</taxon>
        <taxon>Bacillati</taxon>
        <taxon>Actinomycetota</taxon>
        <taxon>Actinomycetes</taxon>
        <taxon>Streptosporangiales</taxon>
        <taxon>Streptosporangiaceae</taxon>
        <taxon>Nonomuraea</taxon>
    </lineage>
</organism>
<dbReference type="RefSeq" id="WP_344989688.1">
    <property type="nucleotide sequence ID" value="NZ_BAAAXV010000005.1"/>
</dbReference>
<dbReference type="Pfam" id="PF13561">
    <property type="entry name" value="adh_short_C2"/>
    <property type="match status" value="1"/>
</dbReference>
<evidence type="ECO:0000313" key="5">
    <source>
        <dbReference type="Proteomes" id="UP001589532"/>
    </source>
</evidence>
<dbReference type="Proteomes" id="UP001589532">
    <property type="component" value="Unassembled WGS sequence"/>
</dbReference>
<keyword evidence="2" id="KW-0560">Oxidoreductase</keyword>
<dbReference type="SMART" id="SM00822">
    <property type="entry name" value="PKS_KR"/>
    <property type="match status" value="1"/>
</dbReference>
<keyword evidence="5" id="KW-1185">Reference proteome</keyword>
<dbReference type="PRINTS" id="PR00081">
    <property type="entry name" value="GDHRDH"/>
</dbReference>
<dbReference type="PANTHER" id="PTHR43639:SF1">
    <property type="entry name" value="SHORT-CHAIN DEHYDROGENASE_REDUCTASE FAMILY PROTEIN"/>
    <property type="match status" value="1"/>
</dbReference>
<protein>
    <submittedName>
        <fullName evidence="4">SDR family oxidoreductase</fullName>
    </submittedName>
</protein>
<dbReference type="SUPFAM" id="SSF51735">
    <property type="entry name" value="NAD(P)-binding Rossmann-fold domains"/>
    <property type="match status" value="1"/>
</dbReference>
<comment type="caution">
    <text evidence="4">The sequence shown here is derived from an EMBL/GenBank/DDBJ whole genome shotgun (WGS) entry which is preliminary data.</text>
</comment>
<evidence type="ECO:0000256" key="2">
    <source>
        <dbReference type="ARBA" id="ARBA00023002"/>
    </source>
</evidence>
<reference evidence="4 5" key="1">
    <citation type="submission" date="2024-09" db="EMBL/GenBank/DDBJ databases">
        <authorList>
            <person name="Sun Q."/>
            <person name="Mori K."/>
        </authorList>
    </citation>
    <scope>NUCLEOTIDE SEQUENCE [LARGE SCALE GENOMIC DNA]</scope>
    <source>
        <strain evidence="4 5">JCM 3143</strain>
    </source>
</reference>
<accession>A0ABV5S6A7</accession>
<dbReference type="InterPro" id="IPR057326">
    <property type="entry name" value="KR_dom"/>
</dbReference>
<dbReference type="PANTHER" id="PTHR43639">
    <property type="entry name" value="OXIDOREDUCTASE, SHORT-CHAIN DEHYDROGENASE/REDUCTASE FAMILY (AFU_ORTHOLOGUE AFUA_5G02870)"/>
    <property type="match status" value="1"/>
</dbReference>
<sequence>MSILSGKGALVTGGSRGIGRAIVERLTAEGAEVVFCYERSAEAAEQVAKETGAHAVQADLGSKEDLARLFGEAESRLPGLDILVNNAAAVLGQKLMAEVTDEEYERVFAVNTRSVYLAMQWAARVMRDGGRIVNISTLNTQVPAPALTLYCGSKGAVEQFTKVAARELGVRGITVNTISSGATDTDLLRGTNPPEALTQTAALTALQRLGQPDDIAAVVAFLTGPDSRWITGQNLTASGGLLV</sequence>
<dbReference type="PRINTS" id="PR00080">
    <property type="entry name" value="SDRFAMILY"/>
</dbReference>